<dbReference type="RefSeq" id="WP_173091538.1">
    <property type="nucleotide sequence ID" value="NZ_CP053892.1"/>
</dbReference>
<dbReference type="EMBL" id="CP053892">
    <property type="protein sequence ID" value="QKG18368.1"/>
    <property type="molecule type" value="Genomic_DNA"/>
</dbReference>
<reference evidence="1 2" key="1">
    <citation type="submission" date="2020-05" db="EMBL/GenBank/DDBJ databases">
        <title>Actinomadura verrucosospora NRRL-B18236 (PFL_A860) Genome sequencing and assembly.</title>
        <authorList>
            <person name="Samborskyy M."/>
        </authorList>
    </citation>
    <scope>NUCLEOTIDE SEQUENCE [LARGE SCALE GENOMIC DNA]</scope>
    <source>
        <strain evidence="1 2">NRRL:B18236</strain>
    </source>
</reference>
<proteinExistence type="predicted"/>
<accession>A0A7D4AG43</accession>
<dbReference type="AlphaFoldDB" id="A0A7D4AG43"/>
<sequence length="191" mass="20980">MIGEPAGGFRRGDVLRISCPFTDAVVSGVHAYNVSIRWPFHVMSVDHFDPPLEIGRLPRSRRNLVLLRYGESEDPDAEYQGFCIDPDDDQPITAELLFRPYAFLCADDEPADSAGRGWRFIAPWHWSPFDGGTGTPVWPLALLHREGAEPADDSIGAVTAEISTGSHADELAHWERLTGASPPARSRVSSA</sequence>
<protein>
    <submittedName>
        <fullName evidence="1">Uncharacterized protein</fullName>
    </submittedName>
</protein>
<evidence type="ECO:0000313" key="1">
    <source>
        <dbReference type="EMBL" id="QKG18368.1"/>
    </source>
</evidence>
<keyword evidence="2" id="KW-1185">Reference proteome</keyword>
<evidence type="ECO:0000313" key="2">
    <source>
        <dbReference type="Proteomes" id="UP000501240"/>
    </source>
</evidence>
<name>A0A7D4AG43_ACTVE</name>
<dbReference type="Proteomes" id="UP000501240">
    <property type="component" value="Chromosome"/>
</dbReference>
<organism evidence="1 2">
    <name type="scientific">Actinomadura verrucosospora</name>
    <dbReference type="NCBI Taxonomy" id="46165"/>
    <lineage>
        <taxon>Bacteria</taxon>
        <taxon>Bacillati</taxon>
        <taxon>Actinomycetota</taxon>
        <taxon>Actinomycetes</taxon>
        <taxon>Streptosporangiales</taxon>
        <taxon>Thermomonosporaceae</taxon>
        <taxon>Actinomadura</taxon>
    </lineage>
</organism>
<gene>
    <name evidence="1" type="ORF">ACTIVE_0002</name>
</gene>